<gene>
    <name evidence="2" type="ORF">DWV05_00655</name>
</gene>
<feature type="region of interest" description="Disordered" evidence="1">
    <location>
        <begin position="91"/>
        <end position="110"/>
    </location>
</feature>
<dbReference type="EMBL" id="QRAY01000001">
    <property type="protein sequence ID" value="RDS60447.1"/>
    <property type="molecule type" value="Genomic_DNA"/>
</dbReference>
<sequence length="110" mass="12727">MGDKQIRIERERKYKYFVELYNQGVSKSMIAEKLNLTTSAICGKTYLKRLEADGGKYVPKGNFPTENTTKIDNALMMDLVHQIEDKYEQMTHAPESDPQLQELRRVVNGK</sequence>
<evidence type="ECO:0000313" key="3">
    <source>
        <dbReference type="Proteomes" id="UP000254492"/>
    </source>
</evidence>
<name>A0ABX9I795_9LACO</name>
<dbReference type="Proteomes" id="UP000254492">
    <property type="component" value="Unassembled WGS sequence"/>
</dbReference>
<evidence type="ECO:0000256" key="1">
    <source>
        <dbReference type="SAM" id="MobiDB-lite"/>
    </source>
</evidence>
<organism evidence="2 3">
    <name type="scientific">Weissella thailandensis</name>
    <dbReference type="NCBI Taxonomy" id="89061"/>
    <lineage>
        <taxon>Bacteria</taxon>
        <taxon>Bacillati</taxon>
        <taxon>Bacillota</taxon>
        <taxon>Bacilli</taxon>
        <taxon>Lactobacillales</taxon>
        <taxon>Lactobacillaceae</taxon>
        <taxon>Weissella</taxon>
    </lineage>
</organism>
<dbReference type="RefSeq" id="WP_115470271.1">
    <property type="nucleotide sequence ID" value="NZ_BJEC01000030.1"/>
</dbReference>
<reference evidence="2 3" key="1">
    <citation type="submission" date="2018-07" db="EMBL/GenBank/DDBJ databases">
        <title>Genome-based reclassification of Weissella jogaejeotgali as Weissella thailandensis.</title>
        <authorList>
            <person name="Chun J."/>
            <person name="Kim B.-Y."/>
            <person name="Kwak M.-J."/>
        </authorList>
    </citation>
    <scope>NUCLEOTIDE SEQUENCE [LARGE SCALE GENOMIC DNA]</scope>
    <source>
        <strain evidence="2 3">KCTC 3751</strain>
    </source>
</reference>
<accession>A0ABX9I795</accession>
<keyword evidence="3" id="KW-1185">Reference proteome</keyword>
<protein>
    <recommendedName>
        <fullName evidence="4">Transposase</fullName>
    </recommendedName>
</protein>
<proteinExistence type="predicted"/>
<comment type="caution">
    <text evidence="2">The sequence shown here is derived from an EMBL/GenBank/DDBJ whole genome shotgun (WGS) entry which is preliminary data.</text>
</comment>
<evidence type="ECO:0000313" key="2">
    <source>
        <dbReference type="EMBL" id="RDS60447.1"/>
    </source>
</evidence>
<evidence type="ECO:0008006" key="4">
    <source>
        <dbReference type="Google" id="ProtNLM"/>
    </source>
</evidence>